<keyword evidence="1 2" id="KW-0238">DNA-binding</keyword>
<feature type="region of interest" description="Disordered" evidence="4">
    <location>
        <begin position="111"/>
        <end position="132"/>
    </location>
</feature>
<dbReference type="Proteomes" id="UP000540656">
    <property type="component" value="Unassembled WGS sequence"/>
</dbReference>
<organism evidence="5 6">
    <name type="scientific">Nocardioides daedukensis</name>
    <dbReference type="NCBI Taxonomy" id="634462"/>
    <lineage>
        <taxon>Bacteria</taxon>
        <taxon>Bacillati</taxon>
        <taxon>Actinomycetota</taxon>
        <taxon>Actinomycetes</taxon>
        <taxon>Propionibacteriales</taxon>
        <taxon>Nocardioidaceae</taxon>
        <taxon>Nocardioides</taxon>
    </lineage>
</organism>
<evidence type="ECO:0000256" key="2">
    <source>
        <dbReference type="HAMAP-Rule" id="MF_00274"/>
    </source>
</evidence>
<evidence type="ECO:0000313" key="6">
    <source>
        <dbReference type="Proteomes" id="UP000540656"/>
    </source>
</evidence>
<comment type="function">
    <text evidence="2">Binds to DNA and alters its conformation. May be involved in regulation of gene expression, nucleoid organization and DNA protection.</text>
</comment>
<dbReference type="GO" id="GO:0005829">
    <property type="term" value="C:cytosol"/>
    <property type="evidence" value="ECO:0007669"/>
    <property type="project" value="TreeGrafter"/>
</dbReference>
<feature type="coiled-coil region" evidence="3">
    <location>
        <begin position="20"/>
        <end position="47"/>
    </location>
</feature>
<keyword evidence="2" id="KW-0963">Cytoplasm</keyword>
<dbReference type="Pfam" id="PF02575">
    <property type="entry name" value="YbaB_DNA_bd"/>
    <property type="match status" value="1"/>
</dbReference>
<name>A0A7Y9S422_9ACTN</name>
<evidence type="ECO:0000313" key="5">
    <source>
        <dbReference type="EMBL" id="NYG59030.1"/>
    </source>
</evidence>
<evidence type="ECO:0000256" key="1">
    <source>
        <dbReference type="ARBA" id="ARBA00023125"/>
    </source>
</evidence>
<dbReference type="InterPro" id="IPR004401">
    <property type="entry name" value="YbaB/EbfC"/>
</dbReference>
<dbReference type="GO" id="GO:0003677">
    <property type="term" value="F:DNA binding"/>
    <property type="evidence" value="ECO:0007669"/>
    <property type="project" value="UniProtKB-UniRule"/>
</dbReference>
<feature type="compositionally biased region" description="Gly residues" evidence="4">
    <location>
        <begin position="112"/>
        <end position="132"/>
    </location>
</feature>
<evidence type="ECO:0000256" key="3">
    <source>
        <dbReference type="SAM" id="Coils"/>
    </source>
</evidence>
<dbReference type="InterPro" id="IPR036894">
    <property type="entry name" value="YbaB-like_sf"/>
</dbReference>
<dbReference type="PANTHER" id="PTHR33449">
    <property type="entry name" value="NUCLEOID-ASSOCIATED PROTEIN YBAB"/>
    <property type="match status" value="1"/>
</dbReference>
<dbReference type="GO" id="GO:0043590">
    <property type="term" value="C:bacterial nucleoid"/>
    <property type="evidence" value="ECO:0007669"/>
    <property type="project" value="UniProtKB-UniRule"/>
</dbReference>
<dbReference type="RefSeq" id="WP_179502124.1">
    <property type="nucleotide sequence ID" value="NZ_JACCAA010000001.1"/>
</dbReference>
<sequence>MTQNPFGGDSSDSGMGGFDMNALLQQAQQMQEQLVNAQNELAQTEVEGTVAGGSVTVKLSGTGDLLDVNIKAGGFDGSNADDLSDLGDMVVAAWRDAKARADALASEKLGPLAGGGLGGAPGGGDSLPGLGF</sequence>
<comment type="similarity">
    <text evidence="2">Belongs to the YbaB/EbfC family.</text>
</comment>
<dbReference type="SUPFAM" id="SSF82607">
    <property type="entry name" value="YbaB-like"/>
    <property type="match status" value="1"/>
</dbReference>
<keyword evidence="3" id="KW-0175">Coiled coil</keyword>
<comment type="caution">
    <text evidence="5">The sequence shown here is derived from an EMBL/GenBank/DDBJ whole genome shotgun (WGS) entry which is preliminary data.</text>
</comment>
<dbReference type="AlphaFoldDB" id="A0A7Y9S422"/>
<keyword evidence="6" id="KW-1185">Reference proteome</keyword>
<protein>
    <recommendedName>
        <fullName evidence="2">Nucleoid-associated protein BJ980_001953</fullName>
    </recommendedName>
</protein>
<reference evidence="5 6" key="1">
    <citation type="submission" date="2020-07" db="EMBL/GenBank/DDBJ databases">
        <title>Sequencing the genomes of 1000 actinobacteria strains.</title>
        <authorList>
            <person name="Klenk H.-P."/>
        </authorList>
    </citation>
    <scope>NUCLEOTIDE SEQUENCE [LARGE SCALE GENOMIC DNA]</scope>
    <source>
        <strain evidence="5 6">DSM 23819</strain>
    </source>
</reference>
<dbReference type="HAMAP" id="MF_00274">
    <property type="entry name" value="DNA_YbaB_EbfC"/>
    <property type="match status" value="1"/>
</dbReference>
<comment type="subunit">
    <text evidence="2">Homodimer.</text>
</comment>
<dbReference type="EMBL" id="JACCAA010000001">
    <property type="protein sequence ID" value="NYG59030.1"/>
    <property type="molecule type" value="Genomic_DNA"/>
</dbReference>
<dbReference type="NCBIfam" id="TIGR00103">
    <property type="entry name" value="DNA_YbaB_EbfC"/>
    <property type="match status" value="1"/>
</dbReference>
<evidence type="ECO:0000256" key="4">
    <source>
        <dbReference type="SAM" id="MobiDB-lite"/>
    </source>
</evidence>
<gene>
    <name evidence="5" type="ORF">BJ980_001953</name>
</gene>
<dbReference type="Gene3D" id="3.30.1310.10">
    <property type="entry name" value="Nucleoid-associated protein YbaB-like domain"/>
    <property type="match status" value="1"/>
</dbReference>
<dbReference type="PANTHER" id="PTHR33449:SF1">
    <property type="entry name" value="NUCLEOID-ASSOCIATED PROTEIN YBAB"/>
    <property type="match status" value="1"/>
</dbReference>
<proteinExistence type="inferred from homology"/>
<accession>A0A7Y9S422</accession>
<comment type="subcellular location">
    <subcellularLocation>
        <location evidence="2">Cytoplasm</location>
        <location evidence="2">Nucleoid</location>
    </subcellularLocation>
</comment>